<gene>
    <name evidence="1" type="ORF">SEA_SUSHI23_196</name>
</gene>
<sequence>MRNVFRTAAQKAVREGICTPVIGCGQPIRDEDFNDEESLRESRISGLCQSCQDRIYGDL</sequence>
<evidence type="ECO:0000313" key="2">
    <source>
        <dbReference type="Proteomes" id="UP000225758"/>
    </source>
</evidence>
<accession>A0A222YYQ1</accession>
<proteinExistence type="predicted"/>
<organism evidence="1 2">
    <name type="scientific">Streptomyces phage Sushi23</name>
    <dbReference type="NCBI Taxonomy" id="2015806"/>
    <lineage>
        <taxon>Viruses</taxon>
        <taxon>Duplodnaviria</taxon>
        <taxon>Heunggongvirae</taxon>
        <taxon>Uroviricota</taxon>
        <taxon>Caudoviricetes</taxon>
        <taxon>Stanwilliamsviridae</taxon>
        <taxon>Boydwoodruffvirinae</taxon>
        <taxon>Samistivirus</taxon>
        <taxon>Samistivirus peebs</taxon>
    </lineage>
</organism>
<dbReference type="EMBL" id="MF358542">
    <property type="protein sequence ID" value="ASR76586.1"/>
    <property type="molecule type" value="Genomic_DNA"/>
</dbReference>
<name>A0A222YYQ1_9CAUD</name>
<protein>
    <submittedName>
        <fullName evidence="1">Uncharacterized protein</fullName>
    </submittedName>
</protein>
<reference evidence="1 2" key="1">
    <citation type="submission" date="2017-06" db="EMBL/GenBank/DDBJ databases">
        <authorList>
            <person name="Mageeney C.M."/>
            <person name="Olugbade I.D."/>
            <person name="Kenna M.A."/>
            <person name="Ware V.C."/>
            <person name="Garlena R.A."/>
            <person name="Russell D.A."/>
            <person name="Pope W.H."/>
            <person name="Jacobs-Sera D."/>
            <person name="Hendrix R.W."/>
            <person name="Hatfull G.F."/>
        </authorList>
    </citation>
    <scope>NUCLEOTIDE SEQUENCE [LARGE SCALE GENOMIC DNA]</scope>
</reference>
<evidence type="ECO:0000313" key="1">
    <source>
        <dbReference type="EMBL" id="ASR76586.1"/>
    </source>
</evidence>
<dbReference type="Proteomes" id="UP000225758">
    <property type="component" value="Segment"/>
</dbReference>